<organism evidence="9">
    <name type="scientific">uncultured Frankineae bacterium</name>
    <dbReference type="NCBI Taxonomy" id="437475"/>
    <lineage>
        <taxon>Bacteria</taxon>
        <taxon>Bacillati</taxon>
        <taxon>Actinomycetota</taxon>
        <taxon>Actinomycetes</taxon>
        <taxon>Frankiales</taxon>
        <taxon>environmental samples</taxon>
    </lineage>
</organism>
<feature type="region of interest" description="Disordered" evidence="7">
    <location>
        <begin position="1"/>
        <end position="21"/>
    </location>
</feature>
<dbReference type="GO" id="GO:0051537">
    <property type="term" value="F:2 iron, 2 sulfur cluster binding"/>
    <property type="evidence" value="ECO:0007669"/>
    <property type="project" value="UniProtKB-KW"/>
</dbReference>
<feature type="domain" description="Rieske" evidence="8">
    <location>
        <begin position="6"/>
        <end position="97"/>
    </location>
</feature>
<name>A0A6J4KEB2_9ACTN</name>
<evidence type="ECO:0000256" key="7">
    <source>
        <dbReference type="SAM" id="MobiDB-lite"/>
    </source>
</evidence>
<accession>A0A6J4KEB2</accession>
<evidence type="ECO:0000256" key="3">
    <source>
        <dbReference type="ARBA" id="ARBA00023004"/>
    </source>
</evidence>
<dbReference type="GO" id="GO:0046872">
    <property type="term" value="F:metal ion binding"/>
    <property type="evidence" value="ECO:0007669"/>
    <property type="project" value="UniProtKB-KW"/>
</dbReference>
<keyword evidence="1" id="KW-0001">2Fe-2S</keyword>
<reference evidence="9" key="1">
    <citation type="submission" date="2020-02" db="EMBL/GenBank/DDBJ databases">
        <authorList>
            <person name="Meier V. D."/>
        </authorList>
    </citation>
    <scope>NUCLEOTIDE SEQUENCE</scope>
    <source>
        <strain evidence="9">AVDCRST_MAG07</strain>
    </source>
</reference>
<dbReference type="InterPro" id="IPR017941">
    <property type="entry name" value="Rieske_2Fe-2S"/>
</dbReference>
<proteinExistence type="inferred from homology"/>
<dbReference type="PANTHER" id="PTHR21496:SF0">
    <property type="entry name" value="RIESKE DOMAIN-CONTAINING PROTEIN"/>
    <property type="match status" value="1"/>
</dbReference>
<dbReference type="GO" id="GO:0004497">
    <property type="term" value="F:monooxygenase activity"/>
    <property type="evidence" value="ECO:0007669"/>
    <property type="project" value="UniProtKB-ARBA"/>
</dbReference>
<dbReference type="AlphaFoldDB" id="A0A6J4KEB2"/>
<gene>
    <name evidence="9" type="ORF">AVDCRST_MAG07-966</name>
</gene>
<dbReference type="EMBL" id="CADCUB010000001">
    <property type="protein sequence ID" value="CAA9302438.1"/>
    <property type="molecule type" value="Genomic_DNA"/>
</dbReference>
<evidence type="ECO:0000256" key="6">
    <source>
        <dbReference type="ARBA" id="ARBA00038001"/>
    </source>
</evidence>
<comment type="cofactor">
    <cofactor evidence="5">
        <name>[2Fe-2S] cluster</name>
        <dbReference type="ChEBI" id="CHEBI:190135"/>
    </cofactor>
</comment>
<sequence>MPDAASPSVPASAVPPGSVGRAGQWTVAHTRDGQVKAVSSRCRHQLADLSKGSLDKDGCLVCPWHGARYDLDSGAMVEGPKGILWYRGRTPGYTQLVKAYGLFLKLRRRTVVQEGERYVVRD</sequence>
<dbReference type="GO" id="GO:0016705">
    <property type="term" value="F:oxidoreductase activity, acting on paired donors, with incorporation or reduction of molecular oxygen"/>
    <property type="evidence" value="ECO:0007669"/>
    <property type="project" value="UniProtKB-ARBA"/>
</dbReference>
<comment type="similarity">
    <text evidence="6">Belongs to the bacterial ring-hydroxylating dioxygenase ferredoxin component family.</text>
</comment>
<protein>
    <recommendedName>
        <fullName evidence="8">Rieske domain-containing protein</fullName>
    </recommendedName>
</protein>
<dbReference type="PROSITE" id="PS51296">
    <property type="entry name" value="RIESKE"/>
    <property type="match status" value="1"/>
</dbReference>
<dbReference type="Pfam" id="PF00355">
    <property type="entry name" value="Rieske"/>
    <property type="match status" value="1"/>
</dbReference>
<dbReference type="PANTHER" id="PTHR21496">
    <property type="entry name" value="FERREDOXIN-RELATED"/>
    <property type="match status" value="1"/>
</dbReference>
<evidence type="ECO:0000313" key="9">
    <source>
        <dbReference type="EMBL" id="CAA9302438.1"/>
    </source>
</evidence>
<dbReference type="Gene3D" id="2.102.10.10">
    <property type="entry name" value="Rieske [2Fe-2S] iron-sulphur domain"/>
    <property type="match status" value="1"/>
</dbReference>
<feature type="compositionally biased region" description="Low complexity" evidence="7">
    <location>
        <begin position="1"/>
        <end position="19"/>
    </location>
</feature>
<evidence type="ECO:0000256" key="4">
    <source>
        <dbReference type="ARBA" id="ARBA00023014"/>
    </source>
</evidence>
<keyword evidence="4" id="KW-0411">Iron-sulfur</keyword>
<evidence type="ECO:0000259" key="8">
    <source>
        <dbReference type="PROSITE" id="PS51296"/>
    </source>
</evidence>
<keyword evidence="2" id="KW-0479">Metal-binding</keyword>
<keyword evidence="3" id="KW-0408">Iron</keyword>
<evidence type="ECO:0000256" key="1">
    <source>
        <dbReference type="ARBA" id="ARBA00022714"/>
    </source>
</evidence>
<dbReference type="CDD" id="cd03467">
    <property type="entry name" value="Rieske"/>
    <property type="match status" value="1"/>
</dbReference>
<dbReference type="SUPFAM" id="SSF50022">
    <property type="entry name" value="ISP domain"/>
    <property type="match status" value="1"/>
</dbReference>
<evidence type="ECO:0000256" key="2">
    <source>
        <dbReference type="ARBA" id="ARBA00022723"/>
    </source>
</evidence>
<dbReference type="InterPro" id="IPR036922">
    <property type="entry name" value="Rieske_2Fe-2S_sf"/>
</dbReference>
<evidence type="ECO:0000256" key="5">
    <source>
        <dbReference type="ARBA" id="ARBA00034078"/>
    </source>
</evidence>